<comment type="pathway">
    <text evidence="9">Glycan metabolism; L-arabinan degradation.</text>
</comment>
<feature type="active site" description="Proton donor" evidence="7">
    <location>
        <position position="300"/>
    </location>
</feature>
<dbReference type="Proteomes" id="UP000243723">
    <property type="component" value="Unassembled WGS sequence"/>
</dbReference>
<name>A0A2P7YD96_9PEZI</name>
<sequence length="501" mass="51464">MFSRQNLALGLAAATGSLVAAAPCDIYAAGGTPCVAAHGTTRALYSSYSGALYQVKRGSDGATTNISPVSAGGVANAAAQDSFCAGTTCLITTVYDQSGRNNHLTQAPPGGFKGPEANGYDNLAGAIGAPVTLNGKKAYGVFVSPGTGYRIDKTNGVATGDQPEGMYAVLDGSHYNDACCFDYGNAETSNTDTGAGHMEAIYYGTNTIWGTGSGSGPWIMADLENNLFSGQKEKLNTADPTQSARFLTTIVKGGANKWAIRGGNAASGGLSTYYSGARPTVGGYNPMSKEGSIVLGIGGDNSNGAQGTFYEGVMTTGYPSDATEASVQADIVGAKYAVASLTSGPGLSAGSSISLRLTTAGYNTRYIAHTGSTVNTQVVTSGSATALKQQASWTVRTGLGNSGCFSFESKDTPGSFIRHNNFVLTVVANDNSKQFKEDATFCPQAGLNGQGNSIRAWGYPTRWIRHYANVGYIASNGGVQDFDATASFNDDVSFVISAGFA</sequence>
<feature type="signal peptide" evidence="9">
    <location>
        <begin position="1"/>
        <end position="21"/>
    </location>
</feature>
<dbReference type="GO" id="GO:0031222">
    <property type="term" value="P:arabinan catabolic process"/>
    <property type="evidence" value="ECO:0007669"/>
    <property type="project" value="UniProtKB-UniRule"/>
</dbReference>
<keyword evidence="13" id="KW-1185">Reference proteome</keyword>
<evidence type="ECO:0000256" key="7">
    <source>
        <dbReference type="PIRSR" id="PIRSR638964-1"/>
    </source>
</evidence>
<feature type="domain" description="Alpha-L-arabinofuranosidase B catalytic" evidence="11">
    <location>
        <begin position="23"/>
        <end position="337"/>
    </location>
</feature>
<dbReference type="Pfam" id="PF05270">
    <property type="entry name" value="AbfB"/>
    <property type="match status" value="1"/>
</dbReference>
<evidence type="ECO:0000313" key="13">
    <source>
        <dbReference type="Proteomes" id="UP000243723"/>
    </source>
</evidence>
<evidence type="ECO:0000259" key="11">
    <source>
        <dbReference type="Pfam" id="PF09206"/>
    </source>
</evidence>
<keyword evidence="6 9" id="KW-0326">Glycosidase</keyword>
<comment type="caution">
    <text evidence="12">The sequence shown here is derived from an EMBL/GenBank/DDBJ whole genome shotgun (WGS) entry which is preliminary data.</text>
</comment>
<evidence type="ECO:0000256" key="9">
    <source>
        <dbReference type="RuleBase" id="RU367111"/>
    </source>
</evidence>
<feature type="disulfide bond" evidence="8">
    <location>
        <begin position="404"/>
        <end position="442"/>
    </location>
</feature>
<organism evidence="12 13">
    <name type="scientific">Elsinoe australis</name>
    <dbReference type="NCBI Taxonomy" id="40998"/>
    <lineage>
        <taxon>Eukaryota</taxon>
        <taxon>Fungi</taxon>
        <taxon>Dikarya</taxon>
        <taxon>Ascomycota</taxon>
        <taxon>Pezizomycotina</taxon>
        <taxon>Dothideomycetes</taxon>
        <taxon>Dothideomycetidae</taxon>
        <taxon>Myriangiales</taxon>
        <taxon>Elsinoaceae</taxon>
        <taxon>Elsinoe</taxon>
    </lineage>
</organism>
<dbReference type="CDD" id="cd23399">
    <property type="entry name" value="beta-trefoil_ABD_ABFB"/>
    <property type="match status" value="1"/>
</dbReference>
<comment type="catalytic activity">
    <reaction evidence="1 9">
        <text>Hydrolysis of terminal non-reducing alpha-L-arabinofuranoside residues in alpha-L-arabinosides.</text>
        <dbReference type="EC" id="3.2.1.55"/>
    </reaction>
</comment>
<dbReference type="GO" id="GO:0046373">
    <property type="term" value="P:L-arabinose metabolic process"/>
    <property type="evidence" value="ECO:0007669"/>
    <property type="project" value="UniProtKB-UniRule"/>
</dbReference>
<reference evidence="12 13" key="1">
    <citation type="submission" date="2017-05" db="EMBL/GenBank/DDBJ databases">
        <title>Draft genome sequence of Elsinoe australis.</title>
        <authorList>
            <person name="Cheng Q."/>
        </authorList>
    </citation>
    <scope>NUCLEOTIDE SEQUENCE [LARGE SCALE GENOMIC DNA]</scope>
    <source>
        <strain evidence="12 13">NL1</strain>
    </source>
</reference>
<feature type="active site" description="Nucleophile" evidence="7">
    <location>
        <position position="224"/>
    </location>
</feature>
<dbReference type="FunFam" id="2.60.120.200:FF:000131">
    <property type="entry name" value="Probable alpha-L-arabinofuranosidase B"/>
    <property type="match status" value="1"/>
</dbReference>
<comment type="similarity">
    <text evidence="2 9">Belongs to the glycosyl hydrolase 54 family.</text>
</comment>
<feature type="disulfide bond" evidence="8">
    <location>
        <begin position="24"/>
        <end position="34"/>
    </location>
</feature>
<keyword evidence="9" id="KW-0624">Polysaccharide degradation</keyword>
<comment type="subcellular location">
    <subcellularLocation>
        <location evidence="9">Secreted</location>
    </subcellularLocation>
</comment>
<dbReference type="OrthoDB" id="157622at2759"/>
<evidence type="ECO:0000259" key="10">
    <source>
        <dbReference type="Pfam" id="PF05270"/>
    </source>
</evidence>
<feature type="chain" id="PRO_5027163056" description="Alpha-L-arabinofuranosidase" evidence="9">
    <location>
        <begin position="22"/>
        <end position="501"/>
    </location>
</feature>
<accession>A0A2P7YD96</accession>
<dbReference type="GO" id="GO:0005576">
    <property type="term" value="C:extracellular region"/>
    <property type="evidence" value="ECO:0007669"/>
    <property type="project" value="UniProtKB-SubCell"/>
</dbReference>
<feature type="domain" description="Alpha-L-arabinofuranosidase B arabinose-binding" evidence="10">
    <location>
        <begin position="355"/>
        <end position="496"/>
    </location>
</feature>
<dbReference type="AlphaFoldDB" id="A0A2P7YD96"/>
<evidence type="ECO:0000256" key="3">
    <source>
        <dbReference type="ARBA" id="ARBA00022729"/>
    </source>
</evidence>
<dbReference type="InterPro" id="IPR015289">
    <property type="entry name" value="A-L-arabinofuranosidase_B_cat"/>
</dbReference>
<keyword evidence="3 9" id="KW-0732">Signal</keyword>
<dbReference type="STRING" id="40998.A0A2P7YD96"/>
<dbReference type="Gene3D" id="2.60.120.200">
    <property type="match status" value="1"/>
</dbReference>
<feature type="disulfide bond" evidence="8">
    <location>
        <begin position="179"/>
        <end position="180"/>
    </location>
</feature>
<dbReference type="Pfam" id="PF09206">
    <property type="entry name" value="ArabFuran-catal"/>
    <property type="match status" value="1"/>
</dbReference>
<evidence type="ECO:0000256" key="1">
    <source>
        <dbReference type="ARBA" id="ARBA00001462"/>
    </source>
</evidence>
<dbReference type="SUPFAM" id="SSF110221">
    <property type="entry name" value="AbfB domain"/>
    <property type="match status" value="1"/>
</dbReference>
<dbReference type="InterPro" id="IPR007934">
    <property type="entry name" value="AbfB_ABD"/>
</dbReference>
<evidence type="ECO:0000256" key="8">
    <source>
        <dbReference type="PIRSR" id="PIRSR638964-3"/>
    </source>
</evidence>
<dbReference type="SUPFAM" id="SSF49899">
    <property type="entry name" value="Concanavalin A-like lectins/glucanases"/>
    <property type="match status" value="1"/>
</dbReference>
<evidence type="ECO:0000256" key="6">
    <source>
        <dbReference type="ARBA" id="ARBA00023295"/>
    </source>
</evidence>
<dbReference type="Gene3D" id="2.80.10.50">
    <property type="match status" value="1"/>
</dbReference>
<dbReference type="InterPro" id="IPR013320">
    <property type="entry name" value="ConA-like_dom_sf"/>
</dbReference>
<feature type="disulfide bond" evidence="8">
    <location>
        <begin position="84"/>
        <end position="89"/>
    </location>
</feature>
<dbReference type="InterPro" id="IPR036195">
    <property type="entry name" value="AbfB_ABD_sf"/>
</dbReference>
<keyword evidence="5" id="KW-0325">Glycoprotein</keyword>
<keyword evidence="8" id="KW-1015">Disulfide bond</keyword>
<dbReference type="GO" id="GO:0045490">
    <property type="term" value="P:pectin catabolic process"/>
    <property type="evidence" value="ECO:0007669"/>
    <property type="project" value="TreeGrafter"/>
</dbReference>
<dbReference type="InterPro" id="IPR038964">
    <property type="entry name" value="ABFB"/>
</dbReference>
<dbReference type="UniPathway" id="UPA00667"/>
<keyword evidence="9" id="KW-0964">Secreted</keyword>
<evidence type="ECO:0000256" key="4">
    <source>
        <dbReference type="ARBA" id="ARBA00022801"/>
    </source>
</evidence>
<dbReference type="EC" id="3.2.1.55" evidence="9"/>
<dbReference type="FunFam" id="2.80.10.50:FF:000059">
    <property type="entry name" value="Probable alpha-L-arabinofuranosidase B"/>
    <property type="match status" value="1"/>
</dbReference>
<keyword evidence="9" id="KW-0119">Carbohydrate metabolism</keyword>
<protein>
    <recommendedName>
        <fullName evidence="9">Alpha-L-arabinofuranosidase</fullName>
        <ecNumber evidence="9">3.2.1.55</ecNumber>
    </recommendedName>
</protein>
<gene>
    <name evidence="12" type="ORF">B9Z65_8268</name>
</gene>
<evidence type="ECO:0000313" key="12">
    <source>
        <dbReference type="EMBL" id="PSK33942.1"/>
    </source>
</evidence>
<dbReference type="GO" id="GO:0045493">
    <property type="term" value="P:xylan catabolic process"/>
    <property type="evidence" value="ECO:0007669"/>
    <property type="project" value="UniProtKB-KW"/>
</dbReference>
<dbReference type="EMBL" id="NHZQ01000447">
    <property type="protein sequence ID" value="PSK33942.1"/>
    <property type="molecule type" value="Genomic_DNA"/>
</dbReference>
<evidence type="ECO:0000256" key="2">
    <source>
        <dbReference type="ARBA" id="ARBA00006963"/>
    </source>
</evidence>
<keyword evidence="4 9" id="KW-0378">Hydrolase</keyword>
<dbReference type="PANTHER" id="PTHR39447">
    <property type="entry name" value="ALPHA-L-ARABINOFURANOSIDASE B"/>
    <property type="match status" value="1"/>
</dbReference>
<evidence type="ECO:0000256" key="5">
    <source>
        <dbReference type="ARBA" id="ARBA00023180"/>
    </source>
</evidence>
<proteinExistence type="inferred from homology"/>
<dbReference type="GO" id="GO:0046556">
    <property type="term" value="F:alpha-L-arabinofuranosidase activity"/>
    <property type="evidence" value="ECO:0007669"/>
    <property type="project" value="UniProtKB-UniRule"/>
</dbReference>
<dbReference type="PANTHER" id="PTHR39447:SF2">
    <property type="entry name" value="ALPHA-L-ARABINOFURANOSIDASE B"/>
    <property type="match status" value="1"/>
</dbReference>
<keyword evidence="9" id="KW-0858">Xylan degradation</keyword>